<evidence type="ECO:0000313" key="1">
    <source>
        <dbReference type="EMBL" id="MED6183188.1"/>
    </source>
</evidence>
<evidence type="ECO:0000313" key="2">
    <source>
        <dbReference type="Proteomes" id="UP001341840"/>
    </source>
</evidence>
<proteinExistence type="predicted"/>
<protein>
    <submittedName>
        <fullName evidence="1">Transcription factor</fullName>
    </submittedName>
</protein>
<organism evidence="1 2">
    <name type="scientific">Stylosanthes scabra</name>
    <dbReference type="NCBI Taxonomy" id="79078"/>
    <lineage>
        <taxon>Eukaryota</taxon>
        <taxon>Viridiplantae</taxon>
        <taxon>Streptophyta</taxon>
        <taxon>Embryophyta</taxon>
        <taxon>Tracheophyta</taxon>
        <taxon>Spermatophyta</taxon>
        <taxon>Magnoliopsida</taxon>
        <taxon>eudicotyledons</taxon>
        <taxon>Gunneridae</taxon>
        <taxon>Pentapetalae</taxon>
        <taxon>rosids</taxon>
        <taxon>fabids</taxon>
        <taxon>Fabales</taxon>
        <taxon>Fabaceae</taxon>
        <taxon>Papilionoideae</taxon>
        <taxon>50 kb inversion clade</taxon>
        <taxon>dalbergioids sensu lato</taxon>
        <taxon>Dalbergieae</taxon>
        <taxon>Pterocarpus clade</taxon>
        <taxon>Stylosanthes</taxon>
    </lineage>
</organism>
<keyword evidence="2" id="KW-1185">Reference proteome</keyword>
<dbReference type="EMBL" id="JASCZI010181414">
    <property type="protein sequence ID" value="MED6183188.1"/>
    <property type="molecule type" value="Genomic_DNA"/>
</dbReference>
<sequence>MVVLPHGLQQYQQEEHEHGRLQRMVAWNNAVADAGSSGHGSGFIFNSSTAAAVPSPVMFGHGQFFSQRGPFQSSNTPSFHAWVDPSSIPTTAVSMNHHHYLSPAAIHQASIGFVDSSSGNFFGFRMPARIQGFEIELASERIADMDSQLQERIQDEFGLQML</sequence>
<accession>A0ABU6WG35</accession>
<comment type="caution">
    <text evidence="1">The sequence shown here is derived from an EMBL/GenBank/DDBJ whole genome shotgun (WGS) entry which is preliminary data.</text>
</comment>
<dbReference type="Proteomes" id="UP001341840">
    <property type="component" value="Unassembled WGS sequence"/>
</dbReference>
<name>A0ABU6WG35_9FABA</name>
<reference evidence="1 2" key="1">
    <citation type="journal article" date="2023" name="Plants (Basel)">
        <title>Bridging the Gap: Combining Genomics and Transcriptomics Approaches to Understand Stylosanthes scabra, an Orphan Legume from the Brazilian Caatinga.</title>
        <authorList>
            <person name="Ferreira-Neto J.R.C."/>
            <person name="da Silva M.D."/>
            <person name="Binneck E."/>
            <person name="de Melo N.F."/>
            <person name="da Silva R.H."/>
            <person name="de Melo A.L.T.M."/>
            <person name="Pandolfi V."/>
            <person name="Bustamante F.O."/>
            <person name="Brasileiro-Vidal A.C."/>
            <person name="Benko-Iseppon A.M."/>
        </authorList>
    </citation>
    <scope>NUCLEOTIDE SEQUENCE [LARGE SCALE GENOMIC DNA]</scope>
    <source>
        <tissue evidence="1">Leaves</tissue>
    </source>
</reference>
<gene>
    <name evidence="1" type="primary">TCP3_2</name>
    <name evidence="1" type="ORF">PIB30_035703</name>
</gene>